<dbReference type="EMBL" id="CWQY01000013">
    <property type="protein sequence ID" value="CSC74790.1"/>
    <property type="molecule type" value="Genomic_DNA"/>
</dbReference>
<dbReference type="Proteomes" id="UP000044806">
    <property type="component" value="Unassembled WGS sequence"/>
</dbReference>
<reference evidence="3 4" key="1">
    <citation type="submission" date="2015-07" db="EMBL/GenBank/DDBJ databases">
        <authorList>
            <consortium name="Pathogen Informatics"/>
        </authorList>
    </citation>
    <scope>NUCLEOTIDE SEQUENCE [LARGE SCALE GENOMIC DNA]</scope>
    <source>
        <strain evidence="2 3">A316</strain>
        <strain evidence="1 4">A51</strain>
    </source>
</reference>
<evidence type="ECO:0000313" key="2">
    <source>
        <dbReference type="EMBL" id="CSC74790.1"/>
    </source>
</evidence>
<proteinExistence type="predicted"/>
<sequence length="75" mass="8456">MRLILLRRINLTCYKFVVDVFGRSYLSDEITDGIARNMAIGTFGANAFRIGKVNRALILLKRDLHRMAGETKLGA</sequence>
<dbReference type="Proteomes" id="UP000041770">
    <property type="component" value="Unassembled WGS sequence"/>
</dbReference>
<dbReference type="AlphaFoldDB" id="A0A655ZLA9"/>
<dbReference type="EMBL" id="CWOW01000001">
    <property type="protein sequence ID" value="CRZ81860.1"/>
    <property type="molecule type" value="Genomic_DNA"/>
</dbReference>
<name>A0A655ZLA9_VIBCL</name>
<organism evidence="2 3">
    <name type="scientific">Vibrio cholerae</name>
    <dbReference type="NCBI Taxonomy" id="666"/>
    <lineage>
        <taxon>Bacteria</taxon>
        <taxon>Pseudomonadati</taxon>
        <taxon>Pseudomonadota</taxon>
        <taxon>Gammaproteobacteria</taxon>
        <taxon>Vibrionales</taxon>
        <taxon>Vibrionaceae</taxon>
        <taxon>Vibrio</taxon>
    </lineage>
</organism>
<evidence type="ECO:0000313" key="4">
    <source>
        <dbReference type="Proteomes" id="UP000044806"/>
    </source>
</evidence>
<evidence type="ECO:0000313" key="1">
    <source>
        <dbReference type="EMBL" id="CRZ81860.1"/>
    </source>
</evidence>
<protein>
    <submittedName>
        <fullName evidence="2">Uncharacterized protein</fullName>
    </submittedName>
</protein>
<gene>
    <name evidence="1" type="ORF">ERS013165_00257</name>
    <name evidence="2" type="ORF">ERS013200_02176</name>
</gene>
<evidence type="ECO:0000313" key="3">
    <source>
        <dbReference type="Proteomes" id="UP000041770"/>
    </source>
</evidence>
<accession>A0A655ZLA9</accession>